<evidence type="ECO:0000256" key="6">
    <source>
        <dbReference type="ARBA" id="ARBA00022842"/>
    </source>
</evidence>
<dbReference type="CDD" id="cd01639">
    <property type="entry name" value="IMPase"/>
    <property type="match status" value="1"/>
</dbReference>
<dbReference type="Gene3D" id="3.40.190.80">
    <property type="match status" value="1"/>
</dbReference>
<dbReference type="PANTHER" id="PTHR20854">
    <property type="entry name" value="INOSITOL MONOPHOSPHATASE"/>
    <property type="match status" value="1"/>
</dbReference>
<accession>A0A173LYN8</accession>
<dbReference type="SUPFAM" id="SSF56655">
    <property type="entry name" value="Carbohydrate phosphatase"/>
    <property type="match status" value="1"/>
</dbReference>
<dbReference type="PRINTS" id="PR00377">
    <property type="entry name" value="IMPHPHTASES"/>
</dbReference>
<dbReference type="Proteomes" id="UP000243847">
    <property type="component" value="Chromosome sequence1"/>
</dbReference>
<dbReference type="Gene3D" id="3.30.540.10">
    <property type="entry name" value="Fructose-1,6-Bisphosphatase, subunit A, domain 1"/>
    <property type="match status" value="1"/>
</dbReference>
<feature type="binding site" evidence="7">
    <location>
        <position position="87"/>
    </location>
    <ligand>
        <name>Mg(2+)</name>
        <dbReference type="ChEBI" id="CHEBI:18420"/>
        <label>1</label>
        <note>catalytic</note>
    </ligand>
</feature>
<dbReference type="InterPro" id="IPR020550">
    <property type="entry name" value="Inositol_monophosphatase_CS"/>
</dbReference>
<gene>
    <name evidence="9" type="ORF">AUMI_115430</name>
</gene>
<name>A0A173LYN8_9MICO</name>
<dbReference type="GO" id="GO:0006020">
    <property type="term" value="P:inositol metabolic process"/>
    <property type="evidence" value="ECO:0007669"/>
    <property type="project" value="TreeGrafter"/>
</dbReference>
<keyword evidence="5 8" id="KW-0378">Hydrolase</keyword>
<dbReference type="EMBL" id="AP017457">
    <property type="protein sequence ID" value="BAV00086.1"/>
    <property type="molecule type" value="Genomic_DNA"/>
</dbReference>
<feature type="binding site" evidence="7">
    <location>
        <position position="224"/>
    </location>
    <ligand>
        <name>Mg(2+)</name>
        <dbReference type="ChEBI" id="CHEBI:18420"/>
        <label>1</label>
        <note>catalytic</note>
    </ligand>
</feature>
<protein>
    <recommendedName>
        <fullName evidence="8">Inositol-1-monophosphatase</fullName>
        <ecNumber evidence="8">3.1.3.25</ecNumber>
    </recommendedName>
</protein>
<evidence type="ECO:0000256" key="4">
    <source>
        <dbReference type="ARBA" id="ARBA00022723"/>
    </source>
</evidence>
<evidence type="ECO:0000256" key="8">
    <source>
        <dbReference type="RuleBase" id="RU364068"/>
    </source>
</evidence>
<keyword evidence="4 7" id="KW-0479">Metal-binding</keyword>
<dbReference type="GeneID" id="80452738"/>
<evidence type="ECO:0000313" key="10">
    <source>
        <dbReference type="Proteomes" id="UP000243847"/>
    </source>
</evidence>
<dbReference type="GO" id="GO:0007165">
    <property type="term" value="P:signal transduction"/>
    <property type="evidence" value="ECO:0007669"/>
    <property type="project" value="TreeGrafter"/>
</dbReference>
<dbReference type="PROSITE" id="PS00629">
    <property type="entry name" value="IMP_1"/>
    <property type="match status" value="1"/>
</dbReference>
<evidence type="ECO:0000256" key="5">
    <source>
        <dbReference type="ARBA" id="ARBA00022801"/>
    </source>
</evidence>
<keyword evidence="6 7" id="KW-0460">Magnesium</keyword>
<comment type="similarity">
    <text evidence="3 8">Belongs to the inositol monophosphatase superfamily.</text>
</comment>
<feature type="binding site" evidence="7">
    <location>
        <position position="71"/>
    </location>
    <ligand>
        <name>Mg(2+)</name>
        <dbReference type="ChEBI" id="CHEBI:18420"/>
        <label>1</label>
        <note>catalytic</note>
    </ligand>
</feature>
<comment type="cofactor">
    <cofactor evidence="2 7 8">
        <name>Mg(2+)</name>
        <dbReference type="ChEBI" id="CHEBI:18420"/>
    </cofactor>
</comment>
<feature type="binding site" evidence="7">
    <location>
        <position position="89"/>
    </location>
    <ligand>
        <name>Mg(2+)</name>
        <dbReference type="ChEBI" id="CHEBI:18420"/>
        <label>1</label>
        <note>catalytic</note>
    </ligand>
</feature>
<dbReference type="KEGG" id="amin:AUMI_115430"/>
<proteinExistence type="inferred from homology"/>
<sequence>MAVSPTDLLAIARTVALEAGELVARRRSEGVTVAATKSTSIDVVTLADRECEEFVKARLAQLRPEDGFYGEEGSDSSGTSGLTWILDPIDGTVNYLYDIPQYAVSIAVVEGVADPASWKQLAGVVYNPAIEDLYYGSVGGGAFQEWNGTTTQLRVNEETLLAHALFATGFGYSAEVRSEQAHVLNTILPAVRDIRRAGAASLDLCAVASGRLDGYFERGTKPWDHAAGSLVAREAGAVVGGLNGAPEGESMLVATNKQLFPEIEKLLIK</sequence>
<dbReference type="InterPro" id="IPR000760">
    <property type="entry name" value="Inositol_monophosphatase-like"/>
</dbReference>
<dbReference type="RefSeq" id="WP_096383252.1">
    <property type="nucleotide sequence ID" value="NZ_AP017457.1"/>
</dbReference>
<evidence type="ECO:0000313" key="9">
    <source>
        <dbReference type="EMBL" id="BAV00086.1"/>
    </source>
</evidence>
<dbReference type="GO" id="GO:0046854">
    <property type="term" value="P:phosphatidylinositol phosphate biosynthetic process"/>
    <property type="evidence" value="ECO:0007669"/>
    <property type="project" value="InterPro"/>
</dbReference>
<dbReference type="InterPro" id="IPR033942">
    <property type="entry name" value="IMPase"/>
</dbReference>
<reference evidence="9 10" key="1">
    <citation type="journal article" date="2016" name="Genome Announc.">
        <title>Complete Genome Sequence of Aurantimicrobium minutum Type Strain KNCT, a Planktonic Ultramicrobacterium Isolated from River Water.</title>
        <authorList>
            <person name="Nakai R."/>
            <person name="Fujisawa T."/>
            <person name="Nakamura Y."/>
            <person name="Nishide H."/>
            <person name="Uchiyama I."/>
            <person name="Baba T."/>
            <person name="Toyoda A."/>
            <person name="Fujiyama A."/>
            <person name="Naganuma T."/>
            <person name="Niki H."/>
        </authorList>
    </citation>
    <scope>NUCLEOTIDE SEQUENCE [LARGE SCALE GENOMIC DNA]</scope>
    <source>
        <strain evidence="9 10">KNC</strain>
    </source>
</reference>
<dbReference type="Pfam" id="PF00459">
    <property type="entry name" value="Inositol_P"/>
    <property type="match status" value="1"/>
</dbReference>
<dbReference type="AlphaFoldDB" id="A0A173LYN8"/>
<evidence type="ECO:0000256" key="1">
    <source>
        <dbReference type="ARBA" id="ARBA00001033"/>
    </source>
</evidence>
<comment type="catalytic activity">
    <reaction evidence="1 8">
        <text>a myo-inositol phosphate + H2O = myo-inositol + phosphate</text>
        <dbReference type="Rhea" id="RHEA:24056"/>
        <dbReference type="ChEBI" id="CHEBI:15377"/>
        <dbReference type="ChEBI" id="CHEBI:17268"/>
        <dbReference type="ChEBI" id="CHEBI:43474"/>
        <dbReference type="ChEBI" id="CHEBI:84139"/>
        <dbReference type="EC" id="3.1.3.25"/>
    </reaction>
</comment>
<dbReference type="InterPro" id="IPR020583">
    <property type="entry name" value="Inositol_monoP_metal-BS"/>
</dbReference>
<evidence type="ECO:0000256" key="7">
    <source>
        <dbReference type="PIRSR" id="PIRSR600760-2"/>
    </source>
</evidence>
<evidence type="ECO:0000256" key="3">
    <source>
        <dbReference type="ARBA" id="ARBA00009759"/>
    </source>
</evidence>
<organism evidence="9 10">
    <name type="scientific">Aurantimicrobium minutum</name>
    <dbReference type="NCBI Taxonomy" id="708131"/>
    <lineage>
        <taxon>Bacteria</taxon>
        <taxon>Bacillati</taxon>
        <taxon>Actinomycetota</taxon>
        <taxon>Actinomycetes</taxon>
        <taxon>Micrococcales</taxon>
        <taxon>Microbacteriaceae</taxon>
        <taxon>Aurantimicrobium</taxon>
    </lineage>
</organism>
<dbReference type="GO" id="GO:0046872">
    <property type="term" value="F:metal ion binding"/>
    <property type="evidence" value="ECO:0007669"/>
    <property type="project" value="UniProtKB-KW"/>
</dbReference>
<dbReference type="GO" id="GO:0008934">
    <property type="term" value="F:inositol monophosphate 1-phosphatase activity"/>
    <property type="evidence" value="ECO:0007669"/>
    <property type="project" value="InterPro"/>
</dbReference>
<evidence type="ECO:0000256" key="2">
    <source>
        <dbReference type="ARBA" id="ARBA00001946"/>
    </source>
</evidence>
<dbReference type="EC" id="3.1.3.25" evidence="8"/>
<feature type="binding site" evidence="7">
    <location>
        <position position="90"/>
    </location>
    <ligand>
        <name>Mg(2+)</name>
        <dbReference type="ChEBI" id="CHEBI:18420"/>
        <label>2</label>
    </ligand>
</feature>
<dbReference type="PANTHER" id="PTHR20854:SF4">
    <property type="entry name" value="INOSITOL-1-MONOPHOSPHATASE-RELATED"/>
    <property type="match status" value="1"/>
</dbReference>
<dbReference type="OrthoDB" id="9772456at2"/>
<dbReference type="PROSITE" id="PS00630">
    <property type="entry name" value="IMP_2"/>
    <property type="match status" value="1"/>
</dbReference>